<dbReference type="Gene3D" id="1.20.1280.50">
    <property type="match status" value="1"/>
</dbReference>
<name>A0A1Q5TG29_9EURO</name>
<reference evidence="2 3" key="1">
    <citation type="submission" date="2016-10" db="EMBL/GenBank/DDBJ databases">
        <title>Genome sequence of the ascomycete fungus Penicillium subrubescens.</title>
        <authorList>
            <person name="De Vries R.P."/>
            <person name="Peng M."/>
            <person name="Dilokpimol A."/>
            <person name="Hilden K."/>
            <person name="Makela M.R."/>
            <person name="Grigoriev I."/>
            <person name="Riley R."/>
            <person name="Granchi Z."/>
        </authorList>
    </citation>
    <scope>NUCLEOTIDE SEQUENCE [LARGE SCALE GENOMIC DNA]</scope>
    <source>
        <strain evidence="2 3">CBS 132785</strain>
    </source>
</reference>
<feature type="domain" description="F-box" evidence="1">
    <location>
        <begin position="1"/>
        <end position="46"/>
    </location>
</feature>
<dbReference type="OrthoDB" id="3800738at2759"/>
<dbReference type="STRING" id="1316194.A0A1Q5TG29"/>
<dbReference type="Pfam" id="PF12937">
    <property type="entry name" value="F-box-like"/>
    <property type="match status" value="1"/>
</dbReference>
<dbReference type="SMART" id="SM00256">
    <property type="entry name" value="FBOX"/>
    <property type="match status" value="1"/>
</dbReference>
<dbReference type="PROSITE" id="PS50181">
    <property type="entry name" value="FBOX"/>
    <property type="match status" value="1"/>
</dbReference>
<evidence type="ECO:0000259" key="1">
    <source>
        <dbReference type="PROSITE" id="PS50181"/>
    </source>
</evidence>
<evidence type="ECO:0000313" key="2">
    <source>
        <dbReference type="EMBL" id="OKO99161.1"/>
    </source>
</evidence>
<dbReference type="SUPFAM" id="SSF81383">
    <property type="entry name" value="F-box domain"/>
    <property type="match status" value="1"/>
</dbReference>
<dbReference type="Proteomes" id="UP000186955">
    <property type="component" value="Unassembled WGS sequence"/>
</dbReference>
<organism evidence="2 3">
    <name type="scientific">Penicillium subrubescens</name>
    <dbReference type="NCBI Taxonomy" id="1316194"/>
    <lineage>
        <taxon>Eukaryota</taxon>
        <taxon>Fungi</taxon>
        <taxon>Dikarya</taxon>
        <taxon>Ascomycota</taxon>
        <taxon>Pezizomycotina</taxon>
        <taxon>Eurotiomycetes</taxon>
        <taxon>Eurotiomycetidae</taxon>
        <taxon>Eurotiales</taxon>
        <taxon>Aspergillaceae</taxon>
        <taxon>Penicillium</taxon>
    </lineage>
</organism>
<accession>A0A1Q5TG29</accession>
<comment type="caution">
    <text evidence="2">The sequence shown here is derived from an EMBL/GenBank/DDBJ whole genome shotgun (WGS) entry which is preliminary data.</text>
</comment>
<proteinExistence type="predicted"/>
<evidence type="ECO:0000313" key="3">
    <source>
        <dbReference type="Proteomes" id="UP000186955"/>
    </source>
</evidence>
<dbReference type="EMBL" id="MNBE01000664">
    <property type="protein sequence ID" value="OKO99161.1"/>
    <property type="molecule type" value="Genomic_DNA"/>
</dbReference>
<protein>
    <recommendedName>
        <fullName evidence="1">F-box domain-containing protein</fullName>
    </recommendedName>
</protein>
<sequence length="301" mass="34467">MDLQSLPTELLEAILTQVDIQTLLLAQRVCRQWANCIQKSAKIQQALFFQPAPKSTPRQPNTLLASKFPYWFPADDHKSCAIAFGAGDMQDFLESSDTYRRSEASWRRMLIQQPPIMALGWVERSIAPSDMVTMHCWEIPLQAFDGLRMNMLYDLIVHKAEVAPEYFYFRVLWSQHETFANELVSLMCNPDPAMLGGQIAGTLRNAMHSADVVLDMWHTIKLPFHMVHQWSEDTWTWELVKGLAAPMGDLEVGLVHDIRELKEANEWSLSNDYPDALHRYMIEANVCGGGMPLPDEDDWDL</sequence>
<dbReference type="InterPro" id="IPR036047">
    <property type="entry name" value="F-box-like_dom_sf"/>
</dbReference>
<gene>
    <name evidence="2" type="ORF">PENSUB_8548</name>
</gene>
<keyword evidence="3" id="KW-1185">Reference proteome</keyword>
<dbReference type="AlphaFoldDB" id="A0A1Q5TG29"/>
<dbReference type="InterPro" id="IPR001810">
    <property type="entry name" value="F-box_dom"/>
</dbReference>